<dbReference type="KEGG" id="vg:10327574"/>
<name>E3SI61_9CAUD</name>
<evidence type="ECO:0000313" key="1">
    <source>
        <dbReference type="EMBL" id="ADO97296.1"/>
    </source>
</evidence>
<dbReference type="Proteomes" id="UP000006523">
    <property type="component" value="Segment"/>
</dbReference>
<dbReference type="OrthoDB" id="23935at10239"/>
<dbReference type="GeneID" id="10327574"/>
<dbReference type="RefSeq" id="YP_004322945.1">
    <property type="nucleotide sequence ID" value="NC_015282.1"/>
</dbReference>
<dbReference type="EMBL" id="GU071094">
    <property type="protein sequence ID" value="ADO97296.1"/>
    <property type="molecule type" value="Genomic_DNA"/>
</dbReference>
<accession>E3SI61</accession>
<keyword evidence="1" id="KW-0255">Endonuclease</keyword>
<reference evidence="1 2" key="1">
    <citation type="journal article" date="2010" name="Environ. Microbiol.">
        <title>Genomic analysis of oceanic cyanobacterial myoviruses compared with T4-like myoviruses from diverse hosts and environments.</title>
        <authorList>
            <person name="Sullivan M.B."/>
            <person name="Huang K.H."/>
            <person name="Ignacio-Espinoza J.C."/>
            <person name="Berlin A.M."/>
            <person name="Kelly L."/>
            <person name="Weigele P.R."/>
            <person name="DeFrancesco A.S."/>
            <person name="Kern S.E."/>
            <person name="Thompson L.R."/>
            <person name="Young S."/>
            <person name="Yandava C."/>
            <person name="Fu R."/>
            <person name="Krastins B."/>
            <person name="Chase M."/>
            <person name="Sarracino D."/>
            <person name="Osburne M.S."/>
            <person name="Henn M.R."/>
            <person name="Chisholm S.W."/>
        </authorList>
    </citation>
    <scope>NUCLEOTIDE SEQUENCE [LARGE SCALE GENOMIC DNA]</scope>
    <source>
        <strain evidence="1">6501-1</strain>
    </source>
</reference>
<keyword evidence="2" id="KW-1185">Reference proteome</keyword>
<evidence type="ECO:0000313" key="2">
    <source>
        <dbReference type="Proteomes" id="UP000006523"/>
    </source>
</evidence>
<sequence>MEIKDNFLAPQLFEIISRQMMTSQNFPWYMLDGVSGQGEDSYNLMFTHNFYCDNQTMSSYFNDIILPILFCFREPVRALVRAKGNLYPKTDTLHEHNDHVDYDFPHKAAILYLNTNNGFTVIDGERVESVANRIVYFDPQTPHHSTTCTDQLVRANINFNYF</sequence>
<proteinExistence type="predicted"/>
<dbReference type="GO" id="GO:0004519">
    <property type="term" value="F:endonuclease activity"/>
    <property type="evidence" value="ECO:0007669"/>
    <property type="project" value="UniProtKB-KW"/>
</dbReference>
<organism evidence="1 2">
    <name type="scientific">Synechococcus phage S-SM1</name>
    <dbReference type="NCBI Taxonomy" id="444859"/>
    <lineage>
        <taxon>Viruses</taxon>
        <taxon>Duplodnaviria</taxon>
        <taxon>Heunggongvirae</taxon>
        <taxon>Uroviricota</taxon>
        <taxon>Caudoviricetes</taxon>
        <taxon>Pantevenvirales</taxon>
        <taxon>Kyanoviridae</taxon>
        <taxon>Thetisvirus</taxon>
        <taxon>Thetisvirus ssm1</taxon>
    </lineage>
</organism>
<protein>
    <submittedName>
        <fullName evidence="1">DNA endonuclease V</fullName>
    </submittedName>
</protein>
<keyword evidence="1" id="KW-0540">Nuclease</keyword>
<gene>
    <name evidence="1" type="primary">denV</name>
    <name evidence="1" type="ORF">SSM1_054</name>
</gene>
<keyword evidence="1" id="KW-0378">Hydrolase</keyword>